<comment type="caution">
    <text evidence="1">The sequence shown here is derived from an EMBL/GenBank/DDBJ whole genome shotgun (WGS) entry which is preliminary data.</text>
</comment>
<reference evidence="1" key="1">
    <citation type="submission" date="2021-02" db="EMBL/GenBank/DDBJ databases">
        <authorList>
            <person name="Nowell W R."/>
        </authorList>
    </citation>
    <scope>NUCLEOTIDE SEQUENCE</scope>
</reference>
<dbReference type="Proteomes" id="UP000676336">
    <property type="component" value="Unassembled WGS sequence"/>
</dbReference>
<name>A0A8S3ANJ5_9BILA</name>
<proteinExistence type="predicted"/>
<dbReference type="AlphaFoldDB" id="A0A8S3ANJ5"/>
<protein>
    <submittedName>
        <fullName evidence="1">Uncharacterized protein</fullName>
    </submittedName>
</protein>
<gene>
    <name evidence="1" type="ORF">SMN809_LOCUS43984</name>
</gene>
<organism evidence="1 2">
    <name type="scientific">Rotaria magnacalcarata</name>
    <dbReference type="NCBI Taxonomy" id="392030"/>
    <lineage>
        <taxon>Eukaryota</taxon>
        <taxon>Metazoa</taxon>
        <taxon>Spiralia</taxon>
        <taxon>Gnathifera</taxon>
        <taxon>Rotifera</taxon>
        <taxon>Eurotatoria</taxon>
        <taxon>Bdelloidea</taxon>
        <taxon>Philodinida</taxon>
        <taxon>Philodinidae</taxon>
        <taxon>Rotaria</taxon>
    </lineage>
</organism>
<accession>A0A8S3ANJ5</accession>
<dbReference type="EMBL" id="CAJOBI010130978">
    <property type="protein sequence ID" value="CAF4724255.1"/>
    <property type="molecule type" value="Genomic_DNA"/>
</dbReference>
<evidence type="ECO:0000313" key="2">
    <source>
        <dbReference type="Proteomes" id="UP000676336"/>
    </source>
</evidence>
<sequence>MEDNNLLLNIFSEPLPTKSRSLGTKSVKRKLEVVEEKNNYVESTNKKKKNERAKLDLCQGREMKSPKRSSLFTNNPTIPQMEDVNVETANEEVFGTVTSMDTMPVHPHIVS</sequence>
<evidence type="ECO:0000313" key="1">
    <source>
        <dbReference type="EMBL" id="CAF4724255.1"/>
    </source>
</evidence>